<evidence type="ECO:0000256" key="3">
    <source>
        <dbReference type="ARBA" id="ARBA00022741"/>
    </source>
</evidence>
<evidence type="ECO:0000256" key="2">
    <source>
        <dbReference type="ARBA" id="ARBA00009220"/>
    </source>
</evidence>
<dbReference type="GO" id="GO:0016787">
    <property type="term" value="F:hydrolase activity"/>
    <property type="evidence" value="ECO:0007669"/>
    <property type="project" value="UniProtKB-KW"/>
</dbReference>
<dbReference type="InterPro" id="IPR014001">
    <property type="entry name" value="Helicase_ATP-bd"/>
</dbReference>
<evidence type="ECO:0000256" key="4">
    <source>
        <dbReference type="ARBA" id="ARBA00022801"/>
    </source>
</evidence>
<protein>
    <submittedName>
        <fullName evidence="14">Swr1 complex component</fullName>
        <ecNumber evidence="14">3.6.4.12</ecNumber>
    </submittedName>
</protein>
<feature type="compositionally biased region" description="Pro residues" evidence="11">
    <location>
        <begin position="352"/>
        <end position="367"/>
    </location>
</feature>
<evidence type="ECO:0000256" key="5">
    <source>
        <dbReference type="ARBA" id="ARBA00022806"/>
    </source>
</evidence>
<organism evidence="14 15">
    <name type="scientific">Marasmiellus scandens</name>
    <dbReference type="NCBI Taxonomy" id="2682957"/>
    <lineage>
        <taxon>Eukaryota</taxon>
        <taxon>Fungi</taxon>
        <taxon>Dikarya</taxon>
        <taxon>Basidiomycota</taxon>
        <taxon>Agaricomycotina</taxon>
        <taxon>Agaricomycetes</taxon>
        <taxon>Agaricomycetidae</taxon>
        <taxon>Agaricales</taxon>
        <taxon>Marasmiineae</taxon>
        <taxon>Omphalotaceae</taxon>
        <taxon>Marasmiellus</taxon>
    </lineage>
</organism>
<evidence type="ECO:0000259" key="13">
    <source>
        <dbReference type="PROSITE" id="PS51194"/>
    </source>
</evidence>
<keyword evidence="3" id="KW-0547">Nucleotide-binding</keyword>
<evidence type="ECO:0000256" key="10">
    <source>
        <dbReference type="ARBA" id="ARBA00023242"/>
    </source>
</evidence>
<keyword evidence="7" id="KW-0156">Chromatin regulator</keyword>
<feature type="compositionally biased region" description="Basic and acidic residues" evidence="11">
    <location>
        <begin position="16"/>
        <end position="27"/>
    </location>
</feature>
<feature type="domain" description="Helicase ATP-binding" evidence="12">
    <location>
        <begin position="881"/>
        <end position="1046"/>
    </location>
</feature>
<feature type="region of interest" description="Disordered" evidence="11">
    <location>
        <begin position="222"/>
        <end position="256"/>
    </location>
</feature>
<keyword evidence="9" id="KW-0010">Activator</keyword>
<feature type="region of interest" description="Disordered" evidence="11">
    <location>
        <begin position="1575"/>
        <end position="1600"/>
    </location>
</feature>
<comment type="caution">
    <text evidence="14">The sequence shown here is derived from an EMBL/GenBank/DDBJ whole genome shotgun (WGS) entry which is preliminary data.</text>
</comment>
<feature type="region of interest" description="Disordered" evidence="11">
    <location>
        <begin position="1"/>
        <end position="42"/>
    </location>
</feature>
<dbReference type="Gene3D" id="3.40.50.300">
    <property type="entry name" value="P-loop containing nucleotide triphosphate hydrolases"/>
    <property type="match status" value="1"/>
</dbReference>
<dbReference type="InterPro" id="IPR049730">
    <property type="entry name" value="SNF2/RAD54-like_C"/>
</dbReference>
<keyword evidence="10" id="KW-0539">Nucleus</keyword>
<dbReference type="Proteomes" id="UP001498398">
    <property type="component" value="Unassembled WGS sequence"/>
</dbReference>
<dbReference type="Pfam" id="PF00176">
    <property type="entry name" value="SNF2-rel_dom"/>
    <property type="match status" value="1"/>
</dbReference>
<feature type="compositionally biased region" description="Polar residues" evidence="11">
    <location>
        <begin position="1587"/>
        <end position="1600"/>
    </location>
</feature>
<feature type="compositionally biased region" description="Acidic residues" evidence="11">
    <location>
        <begin position="582"/>
        <end position="621"/>
    </location>
</feature>
<evidence type="ECO:0000256" key="1">
    <source>
        <dbReference type="ARBA" id="ARBA00004123"/>
    </source>
</evidence>
<sequence>MSSSVTRRSSNAARANHGEPEKYEESRGLGSRKGKKTISGRTATNVQVSDTGKEALLVMKQADLESIYQKHDSLVREIFHLEHFRSMIGYDPEEAKKDESAVFHDYKSTHYDILNKINSVSTSIAGPSRRTRSAQQSERFQLLQSASAPPNISSPVKLSAKVKRKWKDNSSVWDILASARNKIKGKEKVEDAVPDQTTSHNGFAGVEAGESISVGLRKGKVKCHPPRDIAPEPSSISRNVTRSTSTASSLSGIKRTTPAPPVVVIASQSKRRKIDDNLSILSNDVHDPGGTLTTHNQQTKSSSTPLQRTRSISGARGRATATVSSSTRKATQAATTSSPSNIRRIKLIVRRPPPLLSNPRQKPPPPQFSGSVSNLLHSFTTLGDREANDETIQKQIREKALLLEKAYKLRKDGRYFPDAEILEAEVTAASTSGKKVERHTKDVWDYCIEEIVKYRQTREQALSGQQIARQIATMIQSYWEVQAVRQEKWKAQEEKRLRALAKATIKMVTAEWKKAVFHLREQERLRREQEELRRGHEHLDAILNQSGHILETQHIDLSRSGRSRSRSRASSASTDLEHWDQEADDDGDGSNESSETEGNSDDDTESDGFPESAGIDEDGGDEQSTSMMLLQSDRSQEIPYGGPSSVHSKEPLSTSARVSPASGMGVIFTASKAISGSPPTDAGSTMDEAVDSTLSSSNQDGGHSLVSPIGNNDLIPGEKSENVPQEKMFIPAVASTGLLSLDDSEAANPSTPSSSNSPILFTDAELMKEHSDQFVEEASTPQSAAMTESGTIKSGGVESVYDVTTPSSIEVQDVDLLASAEVPEHDEDPGQHEEDDTEIPEYLKPYLVAPVHWDSNSKLSQPLLLRGILRPYQFSGLEWLASLHSNNLNGILADEMGLGKTIQTISLLAHLACDRGIWGPHLIIVPTSVLLNWEMEFKKFLPGFRILSYHGNTKRRKELRQGWNDKLHFNVCITSYTLASRDAHIFKRKAWYYMILDEAHMIKNFKSQRWNILLMFRSFRRLLLTGTPLQNNLTELWALLQFLMSGTNFANLKEFGDWFSNPLEKAVEMGNILDDETMQRVSKLHTVLRPYLLRRLKRDVEKELPSKYEHLVLCPLSKRQRFLYDEFMSRAQTRDALQSGVYQKIANILMQLRKVCNHPDLFEVRPIVTSFAMQKSAIADFEIKELLVRRRLLYEDQNEKVNLSALGLSFINQQGTSLITALEARRLDATQDLLAQYVSDPGIPPPKDTRTIKGFKAYSAWQKRAKVVARWAHLGYLNSLRCNNGNTLFYSFETLSVVQRMYEPIVPTTHLKSNSRMWALKFMNTVTRVHDAVLSYSERAESMKDVIERFAFVTPTVVALDLPRIAMCGSISSSYSEDLEQKIRALPDSFDAPLHLPAVKLQVAFPDPSLLQYDCGKLQMLSRLLREKKAGGHRALIFTQMTRILDLLEIFLNFHGWLYLRLDGATKIEDRQYLTERFNRDDRIFCFISSSRSGGVGINLTGADTVIFYDSDFNPQMDRQCEDRAHRIGQIRDVHIYRFVSQHTVEEAMLRKANQKRSLDDLVIQKGGFDWRTLFGGGEGDEEGEDNLNSKGAESVGSSGRSLLTKALEEFEDVEDTNAARIAEREEGELVGADEADFGNDEKSGVSRRESTTILDPVGDRDEDLPMQTEHTDLAVDRDADLEPEEDMEAEEEGGTVVDYMLAFVQSDAEFFEGWSIR</sequence>
<keyword evidence="8" id="KW-0238">DNA-binding</keyword>
<dbReference type="Pfam" id="PF00271">
    <property type="entry name" value="Helicase_C"/>
    <property type="match status" value="1"/>
</dbReference>
<dbReference type="GO" id="GO:0003678">
    <property type="term" value="F:DNA helicase activity"/>
    <property type="evidence" value="ECO:0007669"/>
    <property type="project" value="UniProtKB-EC"/>
</dbReference>
<dbReference type="PANTHER" id="PTHR45685">
    <property type="entry name" value="HELICASE SRCAP-RELATED"/>
    <property type="match status" value="1"/>
</dbReference>
<evidence type="ECO:0000256" key="8">
    <source>
        <dbReference type="ARBA" id="ARBA00023125"/>
    </source>
</evidence>
<evidence type="ECO:0000256" key="7">
    <source>
        <dbReference type="ARBA" id="ARBA00022853"/>
    </source>
</evidence>
<feature type="compositionally biased region" description="Polar residues" evidence="11">
    <location>
        <begin position="291"/>
        <end position="312"/>
    </location>
</feature>
<accession>A0ABR1K425</accession>
<comment type="similarity">
    <text evidence="2">Belongs to the SNF2/RAD54 helicase family. SWR1 subfamily.</text>
</comment>
<feature type="compositionally biased region" description="Polar residues" evidence="11">
    <location>
        <begin position="1"/>
        <end position="13"/>
    </location>
</feature>
<dbReference type="SMART" id="SM00490">
    <property type="entry name" value="HELICc"/>
    <property type="match status" value="1"/>
</dbReference>
<feature type="domain" description="Helicase C-terminal" evidence="13">
    <location>
        <begin position="1416"/>
        <end position="1570"/>
    </location>
</feature>
<dbReference type="PANTHER" id="PTHR45685:SF1">
    <property type="entry name" value="HELICASE SRCAP"/>
    <property type="match status" value="1"/>
</dbReference>
<keyword evidence="6" id="KW-0067">ATP-binding</keyword>
<dbReference type="Gene3D" id="3.40.50.10810">
    <property type="entry name" value="Tandem AAA-ATPase domain"/>
    <property type="match status" value="1"/>
</dbReference>
<feature type="compositionally biased region" description="Polar residues" evidence="11">
    <location>
        <begin position="622"/>
        <end position="633"/>
    </location>
</feature>
<feature type="region of interest" description="Disordered" evidence="11">
    <location>
        <begin position="1625"/>
        <end position="1670"/>
    </location>
</feature>
<evidence type="ECO:0000256" key="9">
    <source>
        <dbReference type="ARBA" id="ARBA00023159"/>
    </source>
</evidence>
<dbReference type="SMART" id="SM00487">
    <property type="entry name" value="DEXDc"/>
    <property type="match status" value="1"/>
</dbReference>
<evidence type="ECO:0000256" key="11">
    <source>
        <dbReference type="SAM" id="MobiDB-lite"/>
    </source>
</evidence>
<name>A0ABR1K425_9AGAR</name>
<dbReference type="SUPFAM" id="SSF52540">
    <property type="entry name" value="P-loop containing nucleoside triphosphate hydrolases"/>
    <property type="match status" value="2"/>
</dbReference>
<evidence type="ECO:0000259" key="12">
    <source>
        <dbReference type="PROSITE" id="PS51192"/>
    </source>
</evidence>
<reference evidence="14 15" key="1">
    <citation type="submission" date="2024-01" db="EMBL/GenBank/DDBJ databases">
        <title>A draft genome for the cacao thread blight pathogen Marasmiellus scandens.</title>
        <authorList>
            <person name="Baruah I.K."/>
            <person name="Leung J."/>
            <person name="Bukari Y."/>
            <person name="Amoako-Attah I."/>
            <person name="Meinhardt L.W."/>
            <person name="Bailey B.A."/>
            <person name="Cohen S.P."/>
        </authorList>
    </citation>
    <scope>NUCLEOTIDE SEQUENCE [LARGE SCALE GENOMIC DNA]</scope>
    <source>
        <strain evidence="14 15">GH-19</strain>
    </source>
</reference>
<feature type="region of interest" description="Disordered" evidence="11">
    <location>
        <begin position="554"/>
        <end position="660"/>
    </location>
</feature>
<keyword evidence="5" id="KW-0347">Helicase</keyword>
<dbReference type="InterPro" id="IPR027417">
    <property type="entry name" value="P-loop_NTPase"/>
</dbReference>
<dbReference type="PROSITE" id="PS51192">
    <property type="entry name" value="HELICASE_ATP_BIND_1"/>
    <property type="match status" value="1"/>
</dbReference>
<dbReference type="InterPro" id="IPR050520">
    <property type="entry name" value="INO80/SWR1_helicase"/>
</dbReference>
<dbReference type="InterPro" id="IPR038718">
    <property type="entry name" value="SNF2-like_sf"/>
</dbReference>
<keyword evidence="15" id="KW-1185">Reference proteome</keyword>
<comment type="subcellular location">
    <subcellularLocation>
        <location evidence="1">Nucleus</location>
    </subcellularLocation>
</comment>
<feature type="compositionally biased region" description="Basic and acidic residues" evidence="11">
    <location>
        <begin position="1640"/>
        <end position="1651"/>
    </location>
</feature>
<feature type="region of interest" description="Disordered" evidence="11">
    <location>
        <begin position="280"/>
        <end position="339"/>
    </location>
</feature>
<gene>
    <name evidence="14" type="primary">SWR1</name>
    <name evidence="14" type="ORF">VKT23_000438</name>
</gene>
<dbReference type="InterPro" id="IPR001650">
    <property type="entry name" value="Helicase_C-like"/>
</dbReference>
<feature type="region of interest" description="Disordered" evidence="11">
    <location>
        <begin position="673"/>
        <end position="723"/>
    </location>
</feature>
<keyword evidence="4 14" id="KW-0378">Hydrolase</keyword>
<dbReference type="CDD" id="cd18793">
    <property type="entry name" value="SF2_C_SNF"/>
    <property type="match status" value="1"/>
</dbReference>
<feature type="compositionally biased region" description="Acidic residues" evidence="11">
    <location>
        <begin position="1626"/>
        <end position="1639"/>
    </location>
</feature>
<evidence type="ECO:0000313" key="15">
    <source>
        <dbReference type="Proteomes" id="UP001498398"/>
    </source>
</evidence>
<dbReference type="EMBL" id="JBANRG010000001">
    <property type="protein sequence ID" value="KAK7472318.1"/>
    <property type="molecule type" value="Genomic_DNA"/>
</dbReference>
<evidence type="ECO:0000256" key="6">
    <source>
        <dbReference type="ARBA" id="ARBA00022840"/>
    </source>
</evidence>
<dbReference type="PROSITE" id="PS51194">
    <property type="entry name" value="HELICASE_CTER"/>
    <property type="match status" value="1"/>
</dbReference>
<dbReference type="EC" id="3.6.4.12" evidence="14"/>
<evidence type="ECO:0000313" key="14">
    <source>
        <dbReference type="EMBL" id="KAK7472318.1"/>
    </source>
</evidence>
<feature type="compositionally biased region" description="Polar residues" evidence="11">
    <location>
        <begin position="321"/>
        <end position="339"/>
    </location>
</feature>
<proteinExistence type="inferred from homology"/>
<feature type="compositionally biased region" description="Polar residues" evidence="11">
    <location>
        <begin position="692"/>
        <end position="701"/>
    </location>
</feature>
<feature type="region of interest" description="Disordered" evidence="11">
    <location>
        <begin position="352"/>
        <end position="373"/>
    </location>
</feature>
<dbReference type="InterPro" id="IPR000330">
    <property type="entry name" value="SNF2_N"/>
</dbReference>
<feature type="compositionally biased region" description="Polar residues" evidence="11">
    <location>
        <begin position="234"/>
        <end position="251"/>
    </location>
</feature>